<evidence type="ECO:0000256" key="1">
    <source>
        <dbReference type="SAM" id="Phobius"/>
    </source>
</evidence>
<name>A0ABX0QFC7_9BACT</name>
<keyword evidence="1" id="KW-0812">Transmembrane</keyword>
<keyword evidence="3" id="KW-1185">Reference proteome</keyword>
<comment type="caution">
    <text evidence="2">The sequence shown here is derived from an EMBL/GenBank/DDBJ whole genome shotgun (WGS) entry which is preliminary data.</text>
</comment>
<dbReference type="Pfam" id="PF14079">
    <property type="entry name" value="DUF4260"/>
    <property type="match status" value="1"/>
</dbReference>
<organism evidence="2 3">
    <name type="scientific">Fibrivirga algicola</name>
    <dbReference type="NCBI Taxonomy" id="2950420"/>
    <lineage>
        <taxon>Bacteria</taxon>
        <taxon>Pseudomonadati</taxon>
        <taxon>Bacteroidota</taxon>
        <taxon>Cytophagia</taxon>
        <taxon>Cytophagales</taxon>
        <taxon>Spirosomataceae</taxon>
        <taxon>Fibrivirga</taxon>
    </lineage>
</organism>
<evidence type="ECO:0000313" key="2">
    <source>
        <dbReference type="EMBL" id="NID08759.1"/>
    </source>
</evidence>
<accession>A0ABX0QFC7</accession>
<gene>
    <name evidence="2" type="ORF">F7231_01120</name>
</gene>
<reference evidence="3" key="2">
    <citation type="submission" date="2023-07" db="EMBL/GenBank/DDBJ databases">
        <authorList>
            <person name="Jung D.-H."/>
        </authorList>
    </citation>
    <scope>NUCLEOTIDE SEQUENCE [LARGE SCALE GENOMIC DNA]</scope>
    <source>
        <strain evidence="3">JA-25</strain>
    </source>
</reference>
<evidence type="ECO:0000313" key="3">
    <source>
        <dbReference type="Proteomes" id="UP000606008"/>
    </source>
</evidence>
<dbReference type="RefSeq" id="WP_166690610.1">
    <property type="nucleotide sequence ID" value="NZ_WAEL01000001.1"/>
</dbReference>
<protein>
    <submittedName>
        <fullName evidence="2">DUF4260 domain-containing protein</fullName>
    </submittedName>
</protein>
<reference evidence="3" key="1">
    <citation type="submission" date="2019-09" db="EMBL/GenBank/DDBJ databases">
        <authorList>
            <person name="Jung D.-H."/>
        </authorList>
    </citation>
    <scope>NUCLEOTIDE SEQUENCE [LARGE SCALE GENOMIC DNA]</scope>
    <source>
        <strain evidence="3">JA-25</strain>
    </source>
</reference>
<dbReference type="EMBL" id="WAEL01000001">
    <property type="protein sequence ID" value="NID08759.1"/>
    <property type="molecule type" value="Genomic_DNA"/>
</dbReference>
<dbReference type="InterPro" id="IPR025356">
    <property type="entry name" value="DUF4260"/>
</dbReference>
<keyword evidence="1" id="KW-1133">Transmembrane helix</keyword>
<proteinExistence type="predicted"/>
<dbReference type="Proteomes" id="UP000606008">
    <property type="component" value="Unassembled WGS sequence"/>
</dbReference>
<sequence length="126" mass="13720">MKTLLKLEEAAQFALSIALFAKLPFVWWLYPALLLLPDLGMIGYAINPTIGAVVYNVFHHKGVAILIGLVGLLMGNPTLMLAGIILFGHSAMDRLMGYGLKYSKGFAFTHLGDLDSSPKQEPMLVS</sequence>
<feature type="transmembrane region" description="Helical" evidence="1">
    <location>
        <begin position="63"/>
        <end position="87"/>
    </location>
</feature>
<keyword evidence="1" id="KW-0472">Membrane</keyword>
<feature type="transmembrane region" description="Helical" evidence="1">
    <location>
        <begin position="12"/>
        <end position="30"/>
    </location>
</feature>